<feature type="domain" description="AMP-dependent synthetase/ligase" evidence="1">
    <location>
        <begin position="10"/>
        <end position="229"/>
    </location>
</feature>
<dbReference type="InterPro" id="IPR000873">
    <property type="entry name" value="AMP-dep_synth/lig_dom"/>
</dbReference>
<comment type="caution">
    <text evidence="2">The sequence shown here is derived from an EMBL/GenBank/DDBJ whole genome shotgun (WGS) entry which is preliminary data.</text>
</comment>
<sequence>MAEFGGGREATLLYSSGSSAEPKGIPLSHRNLVANVSQLSGCYLMRSSDRLLANLPLFHSFGLTGGFWLPILNGMQVVTTWSPLQAKDNLMAIREESVSVMIGTPTFLRPYLKKASSEDLKSLRLVVAGAEKLPSDLAEQWKRRFGISILEGYGMTECAPVISANCLRSDALKGRYALAQNGSKQGSAGLPLPGIRIRIVNPENKSEIAKPGSGGLILVKGPNIFCGYLEPSSEVRFTQDGWLDTGDLGRIDDEGFLWIEGRLSRFSKIGGEMVSHTAVEEAIVEAYPEIGESEVPSLFVGSRACGKKGESLVLLTTRSCDGVELSKRLRNQGLPNLWIPQHLVEVGSLPLLGSGKLDLKACSALCGDDSPAQQLQVGAA</sequence>
<proteinExistence type="predicted"/>
<accession>A0A7X1B5X1</accession>
<evidence type="ECO:0000259" key="1">
    <source>
        <dbReference type="Pfam" id="PF00501"/>
    </source>
</evidence>
<evidence type="ECO:0000313" key="3">
    <source>
        <dbReference type="Proteomes" id="UP000526501"/>
    </source>
</evidence>
<name>A0A7X1B5X1_9BACT</name>
<dbReference type="SUPFAM" id="SSF56801">
    <property type="entry name" value="Acetyl-CoA synthetase-like"/>
    <property type="match status" value="1"/>
</dbReference>
<evidence type="ECO:0000313" key="2">
    <source>
        <dbReference type="EMBL" id="MBC2606221.1"/>
    </source>
</evidence>
<dbReference type="GO" id="GO:0031956">
    <property type="term" value="F:medium-chain fatty acid-CoA ligase activity"/>
    <property type="evidence" value="ECO:0007669"/>
    <property type="project" value="TreeGrafter"/>
</dbReference>
<dbReference type="PANTHER" id="PTHR43201">
    <property type="entry name" value="ACYL-COA SYNTHETASE"/>
    <property type="match status" value="1"/>
</dbReference>
<keyword evidence="3" id="KW-1185">Reference proteome</keyword>
<dbReference type="InterPro" id="IPR042099">
    <property type="entry name" value="ANL_N_sf"/>
</dbReference>
<dbReference type="EMBL" id="JACHVC010000008">
    <property type="protein sequence ID" value="MBC2606221.1"/>
    <property type="molecule type" value="Genomic_DNA"/>
</dbReference>
<dbReference type="PANTHER" id="PTHR43201:SF32">
    <property type="entry name" value="2-SUCCINYLBENZOATE--COA LIGASE, CHLOROPLASTIC_PEROXISOMAL"/>
    <property type="match status" value="1"/>
</dbReference>
<dbReference type="Gene3D" id="3.30.300.30">
    <property type="match status" value="1"/>
</dbReference>
<dbReference type="Proteomes" id="UP000526501">
    <property type="component" value="Unassembled WGS sequence"/>
</dbReference>
<dbReference type="Pfam" id="PF00501">
    <property type="entry name" value="AMP-binding"/>
    <property type="match status" value="1"/>
</dbReference>
<gene>
    <name evidence="2" type="ORF">H5P27_09195</name>
</gene>
<protein>
    <submittedName>
        <fullName evidence="2">AMP-binding protein</fullName>
    </submittedName>
</protein>
<dbReference type="GO" id="GO:0006631">
    <property type="term" value="P:fatty acid metabolic process"/>
    <property type="evidence" value="ECO:0007669"/>
    <property type="project" value="TreeGrafter"/>
</dbReference>
<dbReference type="AlphaFoldDB" id="A0A7X1B5X1"/>
<reference evidence="2 3" key="1">
    <citation type="submission" date="2020-07" db="EMBL/GenBank/DDBJ databases">
        <authorList>
            <person name="Feng X."/>
        </authorList>
    </citation>
    <scope>NUCLEOTIDE SEQUENCE [LARGE SCALE GENOMIC DNA]</scope>
    <source>
        <strain evidence="2 3">JCM23202</strain>
    </source>
</reference>
<dbReference type="Gene3D" id="3.40.50.12780">
    <property type="entry name" value="N-terminal domain of ligase-like"/>
    <property type="match status" value="1"/>
</dbReference>
<dbReference type="RefSeq" id="WP_185660109.1">
    <property type="nucleotide sequence ID" value="NZ_CAWPOO010000008.1"/>
</dbReference>
<organism evidence="2 3">
    <name type="scientific">Pelagicoccus albus</name>
    <dbReference type="NCBI Taxonomy" id="415222"/>
    <lineage>
        <taxon>Bacteria</taxon>
        <taxon>Pseudomonadati</taxon>
        <taxon>Verrucomicrobiota</taxon>
        <taxon>Opitutia</taxon>
        <taxon>Puniceicoccales</taxon>
        <taxon>Pelagicoccaceae</taxon>
        <taxon>Pelagicoccus</taxon>
    </lineage>
</organism>
<dbReference type="InterPro" id="IPR045851">
    <property type="entry name" value="AMP-bd_C_sf"/>
</dbReference>